<reference evidence="5" key="1">
    <citation type="submission" date="2019-08" db="EMBL/GenBank/DDBJ databases">
        <authorList>
            <person name="Kucharzyk K."/>
            <person name="Murdoch R.W."/>
            <person name="Higgins S."/>
            <person name="Loffler F."/>
        </authorList>
    </citation>
    <scope>NUCLEOTIDE SEQUENCE</scope>
</reference>
<keyword evidence="3 5" id="KW-0413">Isomerase</keyword>
<dbReference type="GO" id="GO:0006457">
    <property type="term" value="P:protein folding"/>
    <property type="evidence" value="ECO:0007669"/>
    <property type="project" value="InterPro"/>
</dbReference>
<gene>
    <name evidence="5" type="ORF">SDC9_24886</name>
</gene>
<dbReference type="InterPro" id="IPR020892">
    <property type="entry name" value="Cyclophilin-type_PPIase_CS"/>
</dbReference>
<dbReference type="EMBL" id="VSSQ01000122">
    <property type="protein sequence ID" value="MPL79013.1"/>
    <property type="molecule type" value="Genomic_DNA"/>
</dbReference>
<dbReference type="CDD" id="cd00317">
    <property type="entry name" value="cyclophilin"/>
    <property type="match status" value="1"/>
</dbReference>
<dbReference type="PRINTS" id="PR00153">
    <property type="entry name" value="CSAPPISMRASE"/>
</dbReference>
<evidence type="ECO:0000256" key="2">
    <source>
        <dbReference type="ARBA" id="ARBA00023110"/>
    </source>
</evidence>
<accession>A0A644UJP1</accession>
<name>A0A644UJP1_9ZZZZ</name>
<feature type="domain" description="PPIase cyclophilin-type" evidence="4">
    <location>
        <begin position="37"/>
        <end position="276"/>
    </location>
</feature>
<dbReference type="EC" id="5.2.1.8" evidence="1"/>
<sequence length="287" mass="31859">MLQKSCYIFISLLFALFVATLETTAQPAGQEMLAVISTPGGDITLRLFDDTPKHRDNFLKLARAGFYDSTLFHRVIDGFMIQGGDPDSKGAAPGIELGNGGPGYSIPAEITPAHFHRRGVLAAAREDDKVNPARLSSGSQFYIVQGKVFTAEKLDMLEKEQNSLAKQRIFVDIMDRPENLTLRNQFFSPDAKSDTAHFRFLLDTLNQMIDREFTADKIFRLSGAAREAYTTVGGAPHLDGRYTIFGEVVSGMEVVDAIAAEKRDENDRPLRDIPMTVKIITRKKTQP</sequence>
<dbReference type="PROSITE" id="PS50072">
    <property type="entry name" value="CSA_PPIASE_2"/>
    <property type="match status" value="1"/>
</dbReference>
<comment type="caution">
    <text evidence="5">The sequence shown here is derived from an EMBL/GenBank/DDBJ whole genome shotgun (WGS) entry which is preliminary data.</text>
</comment>
<dbReference type="PANTHER" id="PTHR45625">
    <property type="entry name" value="PEPTIDYL-PROLYL CIS-TRANS ISOMERASE-RELATED"/>
    <property type="match status" value="1"/>
</dbReference>
<proteinExistence type="predicted"/>
<evidence type="ECO:0000313" key="5">
    <source>
        <dbReference type="EMBL" id="MPL79013.1"/>
    </source>
</evidence>
<dbReference type="Pfam" id="PF00160">
    <property type="entry name" value="Pro_isomerase"/>
    <property type="match status" value="2"/>
</dbReference>
<dbReference type="InterPro" id="IPR029000">
    <property type="entry name" value="Cyclophilin-like_dom_sf"/>
</dbReference>
<dbReference type="InterPro" id="IPR044666">
    <property type="entry name" value="Cyclophilin_A-like"/>
</dbReference>
<dbReference type="PANTHER" id="PTHR45625:SF4">
    <property type="entry name" value="PEPTIDYLPROLYL ISOMERASE DOMAIN AND WD REPEAT-CONTAINING PROTEIN 1"/>
    <property type="match status" value="1"/>
</dbReference>
<dbReference type="Gene3D" id="2.40.100.10">
    <property type="entry name" value="Cyclophilin-like"/>
    <property type="match status" value="2"/>
</dbReference>
<organism evidence="5">
    <name type="scientific">bioreactor metagenome</name>
    <dbReference type="NCBI Taxonomy" id="1076179"/>
    <lineage>
        <taxon>unclassified sequences</taxon>
        <taxon>metagenomes</taxon>
        <taxon>ecological metagenomes</taxon>
    </lineage>
</organism>
<keyword evidence="2" id="KW-0697">Rotamase</keyword>
<dbReference type="SUPFAM" id="SSF50891">
    <property type="entry name" value="Cyclophilin-like"/>
    <property type="match status" value="1"/>
</dbReference>
<evidence type="ECO:0000259" key="4">
    <source>
        <dbReference type="PROSITE" id="PS50072"/>
    </source>
</evidence>
<dbReference type="PROSITE" id="PS00170">
    <property type="entry name" value="CSA_PPIASE_1"/>
    <property type="match status" value="1"/>
</dbReference>
<evidence type="ECO:0000256" key="3">
    <source>
        <dbReference type="ARBA" id="ARBA00023235"/>
    </source>
</evidence>
<dbReference type="GO" id="GO:0003755">
    <property type="term" value="F:peptidyl-prolyl cis-trans isomerase activity"/>
    <property type="evidence" value="ECO:0007669"/>
    <property type="project" value="UniProtKB-KW"/>
</dbReference>
<dbReference type="AlphaFoldDB" id="A0A644UJP1"/>
<dbReference type="InterPro" id="IPR002130">
    <property type="entry name" value="Cyclophilin-type_PPIase_dom"/>
</dbReference>
<protein>
    <recommendedName>
        <fullName evidence="1">peptidylprolyl isomerase</fullName>
        <ecNumber evidence="1">5.2.1.8</ecNumber>
    </recommendedName>
</protein>
<evidence type="ECO:0000256" key="1">
    <source>
        <dbReference type="ARBA" id="ARBA00013194"/>
    </source>
</evidence>